<keyword evidence="5" id="KW-0812">Transmembrane</keyword>
<feature type="compositionally biased region" description="Acidic residues" evidence="17">
    <location>
        <begin position="1014"/>
        <end position="1036"/>
    </location>
</feature>
<evidence type="ECO:0000256" key="5">
    <source>
        <dbReference type="ARBA" id="ARBA00022692"/>
    </source>
</evidence>
<comment type="subcellular location">
    <subcellularLocation>
        <location evidence="15">Plastid</location>
        <location evidence="15">Chloroplast outer membrane</location>
        <topology evidence="15">Single-pass membrane protein</topology>
    </subcellularLocation>
</comment>
<keyword evidence="8" id="KW-0378">Hydrolase</keyword>
<comment type="similarity">
    <text evidence="16">Belongs to the TRAFAC class TrmE-Era-EngA-EngB-Septin-like GTPase superfamily. AIG1/Toc34/Toc159-like paraseptin GTPase family. TOC159 subfamily.</text>
</comment>
<feature type="region of interest" description="Disordered" evidence="17">
    <location>
        <begin position="351"/>
        <end position="391"/>
    </location>
</feature>
<dbReference type="PANTHER" id="PTHR10903">
    <property type="entry name" value="GTPASE, IMAP FAMILY MEMBER-RELATED"/>
    <property type="match status" value="1"/>
</dbReference>
<feature type="compositionally biased region" description="Low complexity" evidence="17">
    <location>
        <begin position="556"/>
        <end position="568"/>
    </location>
</feature>
<evidence type="ECO:0000256" key="6">
    <source>
        <dbReference type="ARBA" id="ARBA00022723"/>
    </source>
</evidence>
<dbReference type="GO" id="GO:0009707">
    <property type="term" value="C:chloroplast outer membrane"/>
    <property type="evidence" value="ECO:0007669"/>
    <property type="project" value="UniProtKB-SubCell"/>
</dbReference>
<feature type="region of interest" description="Disordered" evidence="17">
    <location>
        <begin position="419"/>
        <end position="527"/>
    </location>
</feature>
<evidence type="ECO:0000256" key="14">
    <source>
        <dbReference type="ARBA" id="ARBA00023136"/>
    </source>
</evidence>
<feature type="compositionally biased region" description="Acidic residues" evidence="17">
    <location>
        <begin position="152"/>
        <end position="163"/>
    </location>
</feature>
<feature type="region of interest" description="Disordered" evidence="17">
    <location>
        <begin position="1"/>
        <end position="95"/>
    </location>
</feature>
<evidence type="ECO:0000256" key="15">
    <source>
        <dbReference type="ARBA" id="ARBA00023766"/>
    </source>
</evidence>
<keyword evidence="7" id="KW-0547">Nucleotide-binding</keyword>
<dbReference type="FunFam" id="3.40.50.300:FF:000413">
    <property type="entry name" value="Translocase of chloroplast 120, chloroplastic"/>
    <property type="match status" value="1"/>
</dbReference>
<evidence type="ECO:0000256" key="12">
    <source>
        <dbReference type="ARBA" id="ARBA00022989"/>
    </source>
</evidence>
<feature type="compositionally biased region" description="Polar residues" evidence="17">
    <location>
        <begin position="1"/>
        <end position="18"/>
    </location>
</feature>
<dbReference type="GO" id="GO:0005525">
    <property type="term" value="F:GTP binding"/>
    <property type="evidence" value="ECO:0007669"/>
    <property type="project" value="UniProtKB-KW"/>
</dbReference>
<dbReference type="CDD" id="cd01853">
    <property type="entry name" value="Toc34_like"/>
    <property type="match status" value="1"/>
</dbReference>
<keyword evidence="14" id="KW-0472">Membrane</keyword>
<dbReference type="GO" id="GO:0003924">
    <property type="term" value="F:GTPase activity"/>
    <property type="evidence" value="ECO:0007669"/>
    <property type="project" value="InterPro"/>
</dbReference>
<evidence type="ECO:0000256" key="2">
    <source>
        <dbReference type="ARBA" id="ARBA00022448"/>
    </source>
</evidence>
<evidence type="ECO:0000313" key="19">
    <source>
        <dbReference type="EMBL" id="JAT47471.1"/>
    </source>
</evidence>
<feature type="compositionally biased region" description="Gly residues" evidence="17">
    <location>
        <begin position="178"/>
        <end position="190"/>
    </location>
</feature>
<evidence type="ECO:0000256" key="1">
    <source>
        <dbReference type="ARBA" id="ARBA00001946"/>
    </source>
</evidence>
<evidence type="ECO:0000256" key="10">
    <source>
        <dbReference type="ARBA" id="ARBA00022842"/>
    </source>
</evidence>
<keyword evidence="13" id="KW-0342">GTP-binding</keyword>
<evidence type="ECO:0000256" key="8">
    <source>
        <dbReference type="ARBA" id="ARBA00022801"/>
    </source>
</evidence>
<feature type="region of interest" description="Disordered" evidence="17">
    <location>
        <begin position="556"/>
        <end position="593"/>
    </location>
</feature>
<feature type="compositionally biased region" description="Acidic residues" evidence="17">
    <location>
        <begin position="69"/>
        <end position="88"/>
    </location>
</feature>
<feature type="region of interest" description="Disordered" evidence="17">
    <location>
        <begin position="133"/>
        <end position="268"/>
    </location>
</feature>
<dbReference type="NCBIfam" id="TIGR00993">
    <property type="entry name" value="3a0901s04IAP86"/>
    <property type="match status" value="1"/>
</dbReference>
<evidence type="ECO:0000256" key="3">
    <source>
        <dbReference type="ARBA" id="ARBA00022528"/>
    </source>
</evidence>
<evidence type="ECO:0000256" key="11">
    <source>
        <dbReference type="ARBA" id="ARBA00022927"/>
    </source>
</evidence>
<evidence type="ECO:0000256" key="16">
    <source>
        <dbReference type="ARBA" id="ARBA00023775"/>
    </source>
</evidence>
<dbReference type="Pfam" id="PF11886">
    <property type="entry name" value="TOC159_MAD"/>
    <property type="match status" value="1"/>
</dbReference>
<evidence type="ECO:0000259" key="18">
    <source>
        <dbReference type="PROSITE" id="PS51720"/>
    </source>
</evidence>
<dbReference type="Pfam" id="PF04548">
    <property type="entry name" value="AIG1"/>
    <property type="match status" value="1"/>
</dbReference>
<protein>
    <submittedName>
        <fullName evidence="19">Translocase of chloroplast 159, chloroplastic</fullName>
    </submittedName>
</protein>
<dbReference type="InterPro" id="IPR045058">
    <property type="entry name" value="GIMA/IAN/Toc"/>
</dbReference>
<dbReference type="PANTHER" id="PTHR10903:SF120">
    <property type="entry name" value="TRANSLOCASE OF CHLOROPLAST 159, CHLOROPLASTIC"/>
    <property type="match status" value="1"/>
</dbReference>
<evidence type="ECO:0000256" key="4">
    <source>
        <dbReference type="ARBA" id="ARBA00022640"/>
    </source>
</evidence>
<dbReference type="InterPro" id="IPR005690">
    <property type="entry name" value="Toc86_159"/>
</dbReference>
<dbReference type="GO" id="GO:0046872">
    <property type="term" value="F:metal ion binding"/>
    <property type="evidence" value="ECO:0007669"/>
    <property type="project" value="UniProtKB-KW"/>
</dbReference>
<sequence length="1387" mass="148486">MDSEAAATTQNRTPSPWSTIAPPPLLSPEAGDPCSACFTSSSSSEGECFLSGEDEPDFETASERPLATEPDEEAVPEDDFGVPAEPEDWLPSGLSRDDVLPEEQAVAMPEAGLLGDDGGVADADEEAPPAQLVAVEPLPPPNPGLVGGGDGVLEEDGHDDDDKESVAVVTRVSEDVGRGLGAEGPDGARGGNADMKVNPDGFLSEVNSENFLPESPVGDEVVKDADASAELSHSMGSGAAAAAAAGVEKDVLQDNGEDEHVSLGGGNVEGAFPVAETVVGDLDAAKPQSSFGVISEAEEKPASDEEPEKGTAVQVAVDLKPEEESKVAIEESGAQCVAGSDDDHEIITNVSTVEGQGLQPSEAKENIEYTKEEEERSVDSSEMKERFRDVKKEELPEVTDVSLDSGEAEYSVQQLNHLHTTEIVPSEPKGVSAEPQVNSNPGECMSDANVADASSVRDVELPSLLAADSKNEQTGPDNELPMVSKVNDIAAPDPDIKHSDDGSEAAAGEDHIGLIEGGGEGEEEEEEACFDGPAKAAILGSSETAKQIITELDGGSSCASSGLGSSRGYANQADGQIVSDSDEDVDTDEEGEGKELFDSAALAALLKAATGASADGTITISAADATRTFSIDRPAGLGSSVSSLKPAPARTIRPNLFSPSDLQMAGEPENNMDEEEKKLQEKVEQIRVKFLRLVHRLGHSPEDRVAAQVLYRLTLAEGIRRGRQIGRAFSLENAKRKALQLEEDGNEPLNFSCNILVLGKTGVGKSATINSLFGEEKVHTNAFAPATSSVKEIVGVVDGIKIHVSDTPGLRPSVMDQTVNKRILTSIKKYTKKCPPDIVLYVDRLDTQTWDFNDLPLLRSITSILGSSIWFNAIVALTHASSAPPDGPSGSPISYEVFVDQRSRIVQHAIRQAAGDMRLMNPVALVENHPSCRKNRGGERVLPNGLNWRTQMLLLCYSSKILSEANSLLKLQEPSPGKLFGFRVRSPPLPFLLSSLLQSRAHPKLAADHGGDNGDSDIDLGDLSDSDQEEEEDEYDQLPPFKPLRKAQVAKLTKEQRNAYFDEYDYRVKLLQKKQLKEELRRSKEMKNRRKAGWDESSFGDVADDYDQDGAPATIPVPLPDMVLPPSFDCDSPAYRYRFLEPTSQLLVRPVLDSQGWDHDCGYDGVSLEENLPLVGKFPAGVSVQITKDKKEFNIHLDSSIAAKHGESGSTLAGFDIQTVGKQLAYILRSETKFKNLKKNKIATGISVTFLGENIATGLKVEDQLLIGKRLGLVASGGAVRAQGDVAYGANLDMRLRDKDFPIGQDLSTLGLSLMRWRRDLALGANLQSQFSIGRSSKMAVRVGLNNKLSGQITVRTSTSEQLQIALMGILPIAISIYRSIWSGESD</sequence>
<keyword evidence="2" id="KW-0813">Transport</keyword>
<feature type="region of interest" description="Disordered" evidence="17">
    <location>
        <begin position="286"/>
        <end position="312"/>
    </location>
</feature>
<keyword evidence="12" id="KW-1133">Transmembrane helix</keyword>
<name>A0A1D1XYP3_9ARAE</name>
<feature type="domain" description="AIG1-type G" evidence="18">
    <location>
        <begin position="750"/>
        <end position="979"/>
    </location>
</feature>
<evidence type="ECO:0000256" key="7">
    <source>
        <dbReference type="ARBA" id="ARBA00022741"/>
    </source>
</evidence>
<keyword evidence="6" id="KW-0479">Metal-binding</keyword>
<evidence type="ECO:0000256" key="9">
    <source>
        <dbReference type="ARBA" id="ARBA00022805"/>
    </source>
</evidence>
<keyword evidence="4" id="KW-0934">Plastid</keyword>
<feature type="region of interest" description="Disordered" evidence="17">
    <location>
        <begin position="1003"/>
        <end position="1038"/>
    </location>
</feature>
<dbReference type="EMBL" id="GDJX01020465">
    <property type="protein sequence ID" value="JAT47471.1"/>
    <property type="molecule type" value="Transcribed_RNA"/>
</dbReference>
<dbReference type="GO" id="GO:0015031">
    <property type="term" value="P:protein transport"/>
    <property type="evidence" value="ECO:0007669"/>
    <property type="project" value="UniProtKB-KW"/>
</dbReference>
<dbReference type="InterPro" id="IPR006703">
    <property type="entry name" value="G_AIG1"/>
</dbReference>
<accession>A0A1D1XYP3</accession>
<dbReference type="GO" id="GO:0045036">
    <property type="term" value="P:protein targeting to chloroplast"/>
    <property type="evidence" value="ECO:0007669"/>
    <property type="project" value="InterPro"/>
</dbReference>
<organism evidence="19">
    <name type="scientific">Anthurium amnicola</name>
    <dbReference type="NCBI Taxonomy" id="1678845"/>
    <lineage>
        <taxon>Eukaryota</taxon>
        <taxon>Viridiplantae</taxon>
        <taxon>Streptophyta</taxon>
        <taxon>Embryophyta</taxon>
        <taxon>Tracheophyta</taxon>
        <taxon>Spermatophyta</taxon>
        <taxon>Magnoliopsida</taxon>
        <taxon>Liliopsida</taxon>
        <taxon>Araceae</taxon>
        <taxon>Pothoideae</taxon>
        <taxon>Potheae</taxon>
        <taxon>Anthurium</taxon>
    </lineage>
</organism>
<evidence type="ECO:0000256" key="13">
    <source>
        <dbReference type="ARBA" id="ARBA00023134"/>
    </source>
</evidence>
<keyword evidence="9" id="KW-1002">Plastid outer membrane</keyword>
<keyword evidence="10" id="KW-0460">Magnesium</keyword>
<dbReference type="Gene3D" id="3.40.50.300">
    <property type="entry name" value="P-loop containing nucleotide triphosphate hydrolases"/>
    <property type="match status" value="1"/>
</dbReference>
<dbReference type="InterPro" id="IPR024283">
    <property type="entry name" value="TOC159_MAD"/>
</dbReference>
<feature type="compositionally biased region" description="Acidic residues" evidence="17">
    <location>
        <begin position="580"/>
        <end position="592"/>
    </location>
</feature>
<gene>
    <name evidence="19" type="primary">TOC159_1</name>
    <name evidence="19" type="ORF">g.81678</name>
</gene>
<feature type="compositionally biased region" description="Basic and acidic residues" evidence="17">
    <location>
        <begin position="362"/>
        <end position="391"/>
    </location>
</feature>
<reference evidence="19" key="1">
    <citation type="submission" date="2015-07" db="EMBL/GenBank/DDBJ databases">
        <title>Transcriptome Assembly of Anthurium amnicola.</title>
        <authorList>
            <person name="Suzuki J."/>
        </authorList>
    </citation>
    <scope>NUCLEOTIDE SEQUENCE</scope>
</reference>
<comment type="cofactor">
    <cofactor evidence="1">
        <name>Mg(2+)</name>
        <dbReference type="ChEBI" id="CHEBI:18420"/>
    </cofactor>
</comment>
<keyword evidence="3" id="KW-0150">Chloroplast</keyword>
<dbReference type="PROSITE" id="PS51720">
    <property type="entry name" value="G_AIG1"/>
    <property type="match status" value="1"/>
</dbReference>
<proteinExistence type="inferred from homology"/>
<dbReference type="SUPFAM" id="SSF52540">
    <property type="entry name" value="P-loop containing nucleoside triphosphate hydrolases"/>
    <property type="match status" value="1"/>
</dbReference>
<dbReference type="InterPro" id="IPR027417">
    <property type="entry name" value="P-loop_NTPase"/>
</dbReference>
<evidence type="ECO:0000256" key="17">
    <source>
        <dbReference type="SAM" id="MobiDB-lite"/>
    </source>
</evidence>
<keyword evidence="11" id="KW-0653">Protein transport</keyword>